<comment type="subcellular location">
    <subcellularLocation>
        <location evidence="1">Cell membrane</location>
        <topology evidence="1">Multi-pass membrane protein</topology>
    </subcellularLocation>
</comment>
<name>A0A6I2ULL8_9FIRM</name>
<sequence length="501" mass="53484">MAESVWSVLPPIITIVLALATKEVYMSLLIGIFSGALLYTEFNVLNAIMTMFEVMASKVGGNINILVFLVILGILVAAITRSGATRAYGEWAARTIKGRRSSMLLTALLGLVIFIDDYFNCLTVGTVMRPITDKFKVSRAKLAYIIDATAAPICILAPVSSWAAAVGSSLPEGSTIDGFSLFLQTIPFNLYAWLTMAFMLFIVCSQRDLFSMAKYVKKNQEKFIVPDEYRDSEEVQPGGNGRIIDLVLPLLVLIGACVYGMLYTGGIHDGVGIQEAFANCDSSKSLVFGSFIAFVFTAFLYLPRGVISFSSFCETFVQGFKAMTPANLILCFAWTLSGICSDKYLNLGGYVGQLVSANASVLVFLPAIFFIVAIILAFATGTSWGTFGILIPIAIAVIGTGDQNLLVITVAAILSGAVGGDHASPISDTTILASAGAQCSHIDHVSTQIPYVAIVASASFVGFVVDGFTNNGWLGLATAVVIMAGIMALIYVKVRPVDIEH</sequence>
<keyword evidence="4 6" id="KW-1133">Transmembrane helix</keyword>
<protein>
    <submittedName>
        <fullName evidence="8">Na+/H+ antiporter NhaC family protein</fullName>
    </submittedName>
</protein>
<feature type="transmembrane region" description="Helical" evidence="6">
    <location>
        <begin position="100"/>
        <end position="121"/>
    </location>
</feature>
<feature type="transmembrane region" description="Helical" evidence="6">
    <location>
        <begin position="473"/>
        <end position="492"/>
    </location>
</feature>
<evidence type="ECO:0000256" key="6">
    <source>
        <dbReference type="SAM" id="Phobius"/>
    </source>
</evidence>
<keyword evidence="5 6" id="KW-0472">Membrane</keyword>
<gene>
    <name evidence="8" type="ORF">FYJ84_13885</name>
</gene>
<reference evidence="8 9" key="1">
    <citation type="submission" date="2019-08" db="EMBL/GenBank/DDBJ databases">
        <title>In-depth cultivation of the pig gut microbiome towards novel bacterial diversity and tailored functional studies.</title>
        <authorList>
            <person name="Wylensek D."/>
            <person name="Hitch T.C.A."/>
            <person name="Clavel T."/>
        </authorList>
    </citation>
    <scope>NUCLEOTIDE SEQUENCE [LARGE SCALE GENOMIC DNA]</scope>
    <source>
        <strain evidence="8 9">WCA-693-APC-5D-A</strain>
    </source>
</reference>
<keyword evidence="2" id="KW-1003">Cell membrane</keyword>
<evidence type="ECO:0000256" key="3">
    <source>
        <dbReference type="ARBA" id="ARBA00022692"/>
    </source>
</evidence>
<dbReference type="Proteomes" id="UP000433181">
    <property type="component" value="Unassembled WGS sequence"/>
</dbReference>
<feature type="transmembrane region" description="Helical" evidence="6">
    <location>
        <begin position="285"/>
        <end position="302"/>
    </location>
</feature>
<keyword evidence="9" id="KW-1185">Reference proteome</keyword>
<feature type="transmembrane region" description="Helical" evidence="6">
    <location>
        <begin position="359"/>
        <end position="380"/>
    </location>
</feature>
<feature type="transmembrane region" description="Helical" evidence="6">
    <location>
        <begin position="59"/>
        <end position="80"/>
    </location>
</feature>
<dbReference type="InterPro" id="IPR018461">
    <property type="entry name" value="Na/H_Antiport_NhaC-like_C"/>
</dbReference>
<evidence type="ECO:0000313" key="8">
    <source>
        <dbReference type="EMBL" id="MSU10051.1"/>
    </source>
</evidence>
<feature type="transmembrane region" description="Helical" evidence="6">
    <location>
        <begin position="12"/>
        <end position="39"/>
    </location>
</feature>
<accession>A0A6I2ULL8</accession>
<dbReference type="PANTHER" id="PTHR43478:SF1">
    <property type="entry name" value="NA+_H+ ANTIPORTER NHAC-LIKE C-TERMINAL DOMAIN-CONTAINING PROTEIN"/>
    <property type="match status" value="1"/>
</dbReference>
<dbReference type="EMBL" id="VUNR01000049">
    <property type="protein sequence ID" value="MSU10051.1"/>
    <property type="molecule type" value="Genomic_DNA"/>
</dbReference>
<feature type="transmembrane region" description="Helical" evidence="6">
    <location>
        <begin position="142"/>
        <end position="165"/>
    </location>
</feature>
<keyword evidence="3 6" id="KW-0812">Transmembrane</keyword>
<evidence type="ECO:0000313" key="9">
    <source>
        <dbReference type="Proteomes" id="UP000433181"/>
    </source>
</evidence>
<comment type="caution">
    <text evidence="8">The sequence shown here is derived from an EMBL/GenBank/DDBJ whole genome shotgun (WGS) entry which is preliminary data.</text>
</comment>
<evidence type="ECO:0000256" key="2">
    <source>
        <dbReference type="ARBA" id="ARBA00022475"/>
    </source>
</evidence>
<proteinExistence type="predicted"/>
<evidence type="ECO:0000256" key="4">
    <source>
        <dbReference type="ARBA" id="ARBA00022989"/>
    </source>
</evidence>
<feature type="transmembrane region" description="Helical" evidence="6">
    <location>
        <begin position="387"/>
        <end position="414"/>
    </location>
</feature>
<feature type="transmembrane region" description="Helical" evidence="6">
    <location>
        <begin position="185"/>
        <end position="204"/>
    </location>
</feature>
<feature type="domain" description="Na+/H+ antiporter NhaC-like C-terminal" evidence="7">
    <location>
        <begin position="175"/>
        <end position="467"/>
    </location>
</feature>
<feature type="transmembrane region" description="Helical" evidence="6">
    <location>
        <begin position="322"/>
        <end position="339"/>
    </location>
</feature>
<evidence type="ECO:0000256" key="1">
    <source>
        <dbReference type="ARBA" id="ARBA00004651"/>
    </source>
</evidence>
<dbReference type="PANTHER" id="PTHR43478">
    <property type="entry name" value="NA+/H+ ANTIPORTER-RELATED"/>
    <property type="match status" value="1"/>
</dbReference>
<dbReference type="GeneID" id="96780019"/>
<organism evidence="8 9">
    <name type="scientific">Anaerovibrio slackiae</name>
    <dbReference type="NCBI Taxonomy" id="2652309"/>
    <lineage>
        <taxon>Bacteria</taxon>
        <taxon>Bacillati</taxon>
        <taxon>Bacillota</taxon>
        <taxon>Negativicutes</taxon>
        <taxon>Selenomonadales</taxon>
        <taxon>Selenomonadaceae</taxon>
        <taxon>Anaerovibrio</taxon>
    </lineage>
</organism>
<dbReference type="RefSeq" id="WP_154408216.1">
    <property type="nucleotide sequence ID" value="NZ_JAQXJM010000131.1"/>
</dbReference>
<dbReference type="Pfam" id="PF03553">
    <property type="entry name" value="Na_H_antiporter"/>
    <property type="match status" value="1"/>
</dbReference>
<evidence type="ECO:0000259" key="7">
    <source>
        <dbReference type="Pfam" id="PF03553"/>
    </source>
</evidence>
<dbReference type="AlphaFoldDB" id="A0A6I2ULL8"/>
<evidence type="ECO:0000256" key="5">
    <source>
        <dbReference type="ARBA" id="ARBA00023136"/>
    </source>
</evidence>
<dbReference type="GO" id="GO:0005886">
    <property type="term" value="C:plasma membrane"/>
    <property type="evidence" value="ECO:0007669"/>
    <property type="project" value="UniProtKB-SubCell"/>
</dbReference>